<dbReference type="Pfam" id="PF23802">
    <property type="entry name" value="DUF7178"/>
    <property type="match status" value="1"/>
</dbReference>
<proteinExistence type="predicted"/>
<evidence type="ECO:0000313" key="1">
    <source>
        <dbReference type="EMBL" id="KKL94941.1"/>
    </source>
</evidence>
<dbReference type="InterPro" id="IPR055602">
    <property type="entry name" value="DUF7178"/>
</dbReference>
<comment type="caution">
    <text evidence="1">The sequence shown here is derived from an EMBL/GenBank/DDBJ whole genome shotgun (WGS) entry which is preliminary data.</text>
</comment>
<dbReference type="EMBL" id="LAZR01018798">
    <property type="protein sequence ID" value="KKL94941.1"/>
    <property type="molecule type" value="Genomic_DNA"/>
</dbReference>
<reference evidence="1" key="1">
    <citation type="journal article" date="2015" name="Nature">
        <title>Complex archaea that bridge the gap between prokaryotes and eukaryotes.</title>
        <authorList>
            <person name="Spang A."/>
            <person name="Saw J.H."/>
            <person name="Jorgensen S.L."/>
            <person name="Zaremba-Niedzwiedzka K."/>
            <person name="Martijn J."/>
            <person name="Lind A.E."/>
            <person name="van Eijk R."/>
            <person name="Schleper C."/>
            <person name="Guy L."/>
            <person name="Ettema T.J."/>
        </authorList>
    </citation>
    <scope>NUCLEOTIDE SEQUENCE</scope>
</reference>
<dbReference type="AlphaFoldDB" id="A0A0F9GWB5"/>
<protein>
    <submittedName>
        <fullName evidence="1">Uncharacterized protein</fullName>
    </submittedName>
</protein>
<sequence>MNTFDYYAGWYERDRKFLRQTFRGDWKLVAGLLAATSPQVSLSISWDMTLKIYRNYLAQQVVSVNGMLKSHRKNVLRVLAGQDLQGRKVSNFYRALIGDGNAVVLDLWMLRLFKFYPKHSHNPQGGCYDKLANRFRAVARSHGYKPADFQAALWICYRQKHGFEPVSYSIIGEDKNQLTFADLY</sequence>
<accession>A0A0F9GWB5</accession>
<organism evidence="1">
    <name type="scientific">marine sediment metagenome</name>
    <dbReference type="NCBI Taxonomy" id="412755"/>
    <lineage>
        <taxon>unclassified sequences</taxon>
        <taxon>metagenomes</taxon>
        <taxon>ecological metagenomes</taxon>
    </lineage>
</organism>
<name>A0A0F9GWB5_9ZZZZ</name>
<gene>
    <name evidence="1" type="ORF">LCGC14_1859660</name>
</gene>